<gene>
    <name evidence="6" type="ORF">CJN711_LOCUS18025</name>
</gene>
<feature type="domain" description="RING-type" evidence="4">
    <location>
        <begin position="537"/>
        <end position="576"/>
    </location>
</feature>
<dbReference type="PANTHER" id="PTHR10579:SF43">
    <property type="entry name" value="ZINC FINGER (C3HC4-TYPE RING FINGER) FAMILY PROTEIN"/>
    <property type="match status" value="1"/>
</dbReference>
<reference evidence="6" key="1">
    <citation type="submission" date="2021-02" db="EMBL/GenBank/DDBJ databases">
        <authorList>
            <person name="Nowell W R."/>
        </authorList>
    </citation>
    <scope>NUCLEOTIDE SEQUENCE</scope>
</reference>
<sequence length="587" mass="66721">MGRTQQTACKSDGDRTTRRTAAYQTYAQQRQAAAREQGREELTEAELEVAAPVDVVYDVSYESSFYAHYFTAQATTSDILLPSFGVATTINPLENGDQKPEHWLSMNFNSHFDGPGIHSNNDRLHLVITLDVSGSMSDRFEGEPGKTKVQIAQQSLLTLLKQLSPDDALGIVLFNSTATVLQPIKKVSSIDREQLEDDILKLRAGGGTNITEAVKCATNLYDTREKNKDLEDDNRNISRRIFFLTDMEVSHEDGQQFLKHIKDNAEKEKIWSTVVGVGLDLGAEVIQSVSRTIGCNYCNVRNARTFDELMNTEFHYTVTPVAFNIQFELTGERYQIGQGYGSPEVYQFDQPITNRQTIKLVTEFALPMNKQNEVRGGYFLFQIIDSNKDQNEQSFRINTSWETPQGVTQRKSEDLEFSKGIDSFTHSGIRKAILLVRYTKFIKRYLKVRQASATPDMLGEYQTMRRQFPRLVEHFQREMIILNDQSLYKEEYRHLLDIAQKDDISLNQHEIEELRQKFSDIVTDDTSTAAMATVDRCCICLAKNSSVVLSPCGHKCLCNDCVDQQQEPLTKCPICRQEILNPITLTV</sequence>
<dbReference type="SUPFAM" id="SSF53300">
    <property type="entry name" value="vWA-like"/>
    <property type="match status" value="1"/>
</dbReference>
<dbReference type="Gene3D" id="3.30.40.10">
    <property type="entry name" value="Zinc/RING finger domain, C3HC4 (zinc finger)"/>
    <property type="match status" value="1"/>
</dbReference>
<proteinExistence type="predicted"/>
<evidence type="ECO:0000259" key="4">
    <source>
        <dbReference type="PROSITE" id="PS50089"/>
    </source>
</evidence>
<dbReference type="InterPro" id="IPR002035">
    <property type="entry name" value="VWF_A"/>
</dbReference>
<keyword evidence="1 3" id="KW-0863">Zinc-finger</keyword>
<dbReference type="InterPro" id="IPR036465">
    <property type="entry name" value="vWFA_dom_sf"/>
</dbReference>
<protein>
    <submittedName>
        <fullName evidence="6">Uncharacterized protein</fullName>
    </submittedName>
</protein>
<dbReference type="PROSITE" id="PS50234">
    <property type="entry name" value="VWFA"/>
    <property type="match status" value="1"/>
</dbReference>
<dbReference type="InterPro" id="IPR001841">
    <property type="entry name" value="Znf_RING"/>
</dbReference>
<dbReference type="PANTHER" id="PTHR10579">
    <property type="entry name" value="CALCIUM-ACTIVATED CHLORIDE CHANNEL REGULATOR"/>
    <property type="match status" value="1"/>
</dbReference>
<dbReference type="Pfam" id="PF13920">
    <property type="entry name" value="zf-C3HC4_3"/>
    <property type="match status" value="1"/>
</dbReference>
<dbReference type="SUPFAM" id="SSF57850">
    <property type="entry name" value="RING/U-box"/>
    <property type="match status" value="1"/>
</dbReference>
<feature type="domain" description="VWFA" evidence="5">
    <location>
        <begin position="125"/>
        <end position="318"/>
    </location>
</feature>
<dbReference type="InterPro" id="IPR013083">
    <property type="entry name" value="Znf_RING/FYVE/PHD"/>
</dbReference>
<dbReference type="PROSITE" id="PS50089">
    <property type="entry name" value="ZF_RING_2"/>
    <property type="match status" value="1"/>
</dbReference>
<dbReference type="Proteomes" id="UP000663855">
    <property type="component" value="Unassembled WGS sequence"/>
</dbReference>
<dbReference type="EMBL" id="CAJNOV010008435">
    <property type="protein sequence ID" value="CAF1322839.1"/>
    <property type="molecule type" value="Genomic_DNA"/>
</dbReference>
<name>A0A815F0W9_9BILA</name>
<keyword evidence="1 3" id="KW-0479">Metal-binding</keyword>
<comment type="caution">
    <text evidence="6">The sequence shown here is derived from an EMBL/GenBank/DDBJ whole genome shotgun (WGS) entry which is preliminary data.</text>
</comment>
<dbReference type="Gene3D" id="3.40.50.410">
    <property type="entry name" value="von Willebrand factor, type A domain"/>
    <property type="match status" value="1"/>
</dbReference>
<evidence type="ECO:0000313" key="7">
    <source>
        <dbReference type="Proteomes" id="UP000663855"/>
    </source>
</evidence>
<dbReference type="SMART" id="SM00184">
    <property type="entry name" value="RING"/>
    <property type="match status" value="1"/>
</dbReference>
<keyword evidence="2" id="KW-0862">Zinc</keyword>
<evidence type="ECO:0000313" key="6">
    <source>
        <dbReference type="EMBL" id="CAF1322839.1"/>
    </source>
</evidence>
<evidence type="ECO:0000259" key="5">
    <source>
        <dbReference type="PROSITE" id="PS50234"/>
    </source>
</evidence>
<evidence type="ECO:0000256" key="2">
    <source>
        <dbReference type="ARBA" id="ARBA00022833"/>
    </source>
</evidence>
<dbReference type="InterPro" id="IPR051266">
    <property type="entry name" value="CLCR"/>
</dbReference>
<accession>A0A815F0W9</accession>
<evidence type="ECO:0000256" key="3">
    <source>
        <dbReference type="PROSITE-ProRule" id="PRU00175"/>
    </source>
</evidence>
<dbReference type="GO" id="GO:0008270">
    <property type="term" value="F:zinc ion binding"/>
    <property type="evidence" value="ECO:0007669"/>
    <property type="project" value="UniProtKB-KW"/>
</dbReference>
<dbReference type="Pfam" id="PF13519">
    <property type="entry name" value="VWA_2"/>
    <property type="match status" value="1"/>
</dbReference>
<dbReference type="SMART" id="SM00327">
    <property type="entry name" value="VWA"/>
    <property type="match status" value="1"/>
</dbReference>
<evidence type="ECO:0000256" key="1">
    <source>
        <dbReference type="ARBA" id="ARBA00022771"/>
    </source>
</evidence>
<organism evidence="6 7">
    <name type="scientific">Rotaria magnacalcarata</name>
    <dbReference type="NCBI Taxonomy" id="392030"/>
    <lineage>
        <taxon>Eukaryota</taxon>
        <taxon>Metazoa</taxon>
        <taxon>Spiralia</taxon>
        <taxon>Gnathifera</taxon>
        <taxon>Rotifera</taxon>
        <taxon>Eurotatoria</taxon>
        <taxon>Bdelloidea</taxon>
        <taxon>Philodinida</taxon>
        <taxon>Philodinidae</taxon>
        <taxon>Rotaria</taxon>
    </lineage>
</organism>
<dbReference type="AlphaFoldDB" id="A0A815F0W9"/>